<accession>N2ALP9</accession>
<dbReference type="STRING" id="1235802.C823_02891"/>
<keyword evidence="2" id="KW-1185">Reference proteome</keyword>
<dbReference type="OrthoDB" id="1885963at2"/>
<proteinExistence type="predicted"/>
<protein>
    <submittedName>
        <fullName evidence="1">Uncharacterized protein</fullName>
    </submittedName>
</protein>
<sequence>MFDYFYFNFDTILSGAMDRFFESSGFLCEERTPWNKKQSPQQINEILEDIWREGRTYREQQLFAECFPFARERDLGVYKDTPVYDIALADEDIRKYKSDPKVPDVQAKIFQHTIKFQVDNMAKILMLLKEIQPQVRVFMVLLPKYKEVEDVEKFYNRTWKAFFMNIIHELKKDFAFELLDFKDYESFSAKKENYRDLTHLGIDGAVKFTEHLSDLLLHQYGLDLLF</sequence>
<organism evidence="1 2">
    <name type="scientific">Eubacterium plexicaudatum ASF492</name>
    <dbReference type="NCBI Taxonomy" id="1235802"/>
    <lineage>
        <taxon>Bacteria</taxon>
        <taxon>Bacillati</taxon>
        <taxon>Bacillota</taxon>
        <taxon>Clostridia</taxon>
        <taxon>Eubacteriales</taxon>
        <taxon>Eubacteriaceae</taxon>
        <taxon>Eubacterium</taxon>
    </lineage>
</organism>
<name>N2ALP9_9FIRM</name>
<gene>
    <name evidence="1" type="ORF">C823_02891</name>
</gene>
<evidence type="ECO:0000313" key="1">
    <source>
        <dbReference type="EMBL" id="EMZ25409.1"/>
    </source>
</evidence>
<dbReference type="EMBL" id="AQFT01000089">
    <property type="protein sequence ID" value="EMZ25409.1"/>
    <property type="molecule type" value="Genomic_DNA"/>
</dbReference>
<dbReference type="Proteomes" id="UP000012589">
    <property type="component" value="Unassembled WGS sequence"/>
</dbReference>
<reference evidence="1 2" key="1">
    <citation type="journal article" date="2014" name="Genome Announc.">
        <title>Draft genome sequences of the altered schaedler flora, a defined bacterial community from gnotobiotic mice.</title>
        <authorList>
            <person name="Wannemuehler M.J."/>
            <person name="Overstreet A.M."/>
            <person name="Ward D.V."/>
            <person name="Phillips G.J."/>
        </authorList>
    </citation>
    <scope>NUCLEOTIDE SEQUENCE [LARGE SCALE GENOMIC DNA]</scope>
    <source>
        <strain evidence="1 2">ASF492</strain>
    </source>
</reference>
<comment type="caution">
    <text evidence="1">The sequence shown here is derived from an EMBL/GenBank/DDBJ whole genome shotgun (WGS) entry which is preliminary data.</text>
</comment>
<evidence type="ECO:0000313" key="2">
    <source>
        <dbReference type="Proteomes" id="UP000012589"/>
    </source>
</evidence>
<dbReference type="PATRIC" id="fig|1235802.3.peg.3055"/>
<dbReference type="eggNOG" id="COG2755">
    <property type="taxonomic scope" value="Bacteria"/>
</dbReference>
<dbReference type="AlphaFoldDB" id="N2ALP9"/>
<dbReference type="HOGENOM" id="CLU_1223215_0_0_9"/>